<keyword evidence="2" id="KW-0812">Transmembrane</keyword>
<keyword evidence="2" id="KW-0472">Membrane</keyword>
<proteinExistence type="predicted"/>
<feature type="compositionally biased region" description="Low complexity" evidence="1">
    <location>
        <begin position="264"/>
        <end position="275"/>
    </location>
</feature>
<protein>
    <submittedName>
        <fullName evidence="3">Uncharacterized protein</fullName>
    </submittedName>
</protein>
<feature type="compositionally biased region" description="Polar residues" evidence="1">
    <location>
        <begin position="279"/>
        <end position="297"/>
    </location>
</feature>
<name>A0A6A6PW73_9PEZI</name>
<organism evidence="3 4">
    <name type="scientific">Neohortaea acidophila</name>
    <dbReference type="NCBI Taxonomy" id="245834"/>
    <lineage>
        <taxon>Eukaryota</taxon>
        <taxon>Fungi</taxon>
        <taxon>Dikarya</taxon>
        <taxon>Ascomycota</taxon>
        <taxon>Pezizomycotina</taxon>
        <taxon>Dothideomycetes</taxon>
        <taxon>Dothideomycetidae</taxon>
        <taxon>Mycosphaerellales</taxon>
        <taxon>Teratosphaeriaceae</taxon>
        <taxon>Neohortaea</taxon>
    </lineage>
</organism>
<evidence type="ECO:0000313" key="3">
    <source>
        <dbReference type="EMBL" id="KAF2484390.1"/>
    </source>
</evidence>
<evidence type="ECO:0000256" key="2">
    <source>
        <dbReference type="SAM" id="Phobius"/>
    </source>
</evidence>
<feature type="compositionally biased region" description="Polar residues" evidence="1">
    <location>
        <begin position="144"/>
        <end position="162"/>
    </location>
</feature>
<evidence type="ECO:0000256" key="1">
    <source>
        <dbReference type="SAM" id="MobiDB-lite"/>
    </source>
</evidence>
<feature type="transmembrane region" description="Helical" evidence="2">
    <location>
        <begin position="6"/>
        <end position="26"/>
    </location>
</feature>
<accession>A0A6A6PW73</accession>
<gene>
    <name evidence="3" type="ORF">BDY17DRAFT_309637</name>
</gene>
<evidence type="ECO:0000313" key="4">
    <source>
        <dbReference type="Proteomes" id="UP000799767"/>
    </source>
</evidence>
<feature type="compositionally biased region" description="Basic and acidic residues" evidence="1">
    <location>
        <begin position="205"/>
        <end position="263"/>
    </location>
</feature>
<sequence>MESPHASATSWLVFGGVVAFGCWYYYPRQQPKPQKPQEEPQQHVTAAKRKQKEQDERGRQGKRPAGGATSESDTRPVVNGSGSPKKRKAPVEPARSVPAVSKPDDKAEEDDLSTRKWAEGMIQAQKGHDIGATKGSKEAKVKTVKQSTAQSHPLLSSASSQGGAEADDDLSPVPSPRVEAGGVSDMLEPQPKGPTSLRLTAPAKPQKERVARQPKEEVVETKKQRQNRKKVEERRLQREAEEQQRRKLEENQRRAARESRGEPAKNGLAAAKAPAVSAWMSSTSTNDAPFVNGTQNVPLLDTFDAESMSSSNGGLDPSTGPTSTTSAARYDPDLPSEEDQIAQAMKQSEDESGWQTVSQQKKSKKKIDAPLAEPVLSNKTNVPAPAKKAAANGKPTGFQALEVEYEQRGDADPNEPENWDA</sequence>
<keyword evidence="2" id="KW-1133">Transmembrane helix</keyword>
<keyword evidence="4" id="KW-1185">Reference proteome</keyword>
<dbReference type="Proteomes" id="UP000799767">
    <property type="component" value="Unassembled WGS sequence"/>
</dbReference>
<dbReference type="GeneID" id="54476356"/>
<reference evidence="3" key="1">
    <citation type="journal article" date="2020" name="Stud. Mycol.">
        <title>101 Dothideomycetes genomes: a test case for predicting lifestyles and emergence of pathogens.</title>
        <authorList>
            <person name="Haridas S."/>
            <person name="Albert R."/>
            <person name="Binder M."/>
            <person name="Bloem J."/>
            <person name="Labutti K."/>
            <person name="Salamov A."/>
            <person name="Andreopoulos B."/>
            <person name="Baker S."/>
            <person name="Barry K."/>
            <person name="Bills G."/>
            <person name="Bluhm B."/>
            <person name="Cannon C."/>
            <person name="Castanera R."/>
            <person name="Culley D."/>
            <person name="Daum C."/>
            <person name="Ezra D."/>
            <person name="Gonzalez J."/>
            <person name="Henrissat B."/>
            <person name="Kuo A."/>
            <person name="Liang C."/>
            <person name="Lipzen A."/>
            <person name="Lutzoni F."/>
            <person name="Magnuson J."/>
            <person name="Mondo S."/>
            <person name="Nolan M."/>
            <person name="Ohm R."/>
            <person name="Pangilinan J."/>
            <person name="Park H.-J."/>
            <person name="Ramirez L."/>
            <person name="Alfaro M."/>
            <person name="Sun H."/>
            <person name="Tritt A."/>
            <person name="Yoshinaga Y."/>
            <person name="Zwiers L.-H."/>
            <person name="Turgeon B."/>
            <person name="Goodwin S."/>
            <person name="Spatafora J."/>
            <person name="Crous P."/>
            <person name="Grigoriev I."/>
        </authorList>
    </citation>
    <scope>NUCLEOTIDE SEQUENCE</scope>
    <source>
        <strain evidence="3">CBS 113389</strain>
    </source>
</reference>
<feature type="compositionally biased region" description="Basic and acidic residues" evidence="1">
    <location>
        <begin position="126"/>
        <end position="141"/>
    </location>
</feature>
<feature type="region of interest" description="Disordered" evidence="1">
    <location>
        <begin position="402"/>
        <end position="421"/>
    </location>
</feature>
<feature type="compositionally biased region" description="Acidic residues" evidence="1">
    <location>
        <begin position="412"/>
        <end position="421"/>
    </location>
</feature>
<dbReference type="RefSeq" id="XP_033590959.1">
    <property type="nucleotide sequence ID" value="XM_033735354.1"/>
</dbReference>
<dbReference type="AlphaFoldDB" id="A0A6A6PW73"/>
<dbReference type="EMBL" id="MU001634">
    <property type="protein sequence ID" value="KAF2484390.1"/>
    <property type="molecule type" value="Genomic_DNA"/>
</dbReference>
<dbReference type="OrthoDB" id="4207724at2759"/>
<feature type="region of interest" description="Disordered" evidence="1">
    <location>
        <begin position="27"/>
        <end position="397"/>
    </location>
</feature>
<feature type="compositionally biased region" description="Low complexity" evidence="1">
    <location>
        <begin position="317"/>
        <end position="326"/>
    </location>
</feature>